<feature type="transmembrane region" description="Helical" evidence="1">
    <location>
        <begin position="55"/>
        <end position="71"/>
    </location>
</feature>
<evidence type="ECO:0000313" key="2">
    <source>
        <dbReference type="EMBL" id="JAP89149.1"/>
    </source>
</evidence>
<dbReference type="EMBL" id="GDID01007457">
    <property type="protein sequence ID" value="JAP89149.1"/>
    <property type="molecule type" value="Transcribed_RNA"/>
</dbReference>
<keyword evidence="1" id="KW-0812">Transmembrane</keyword>
<gene>
    <name evidence="2" type="ORF">TPC1_31356</name>
</gene>
<evidence type="ECO:0008006" key="3">
    <source>
        <dbReference type="Google" id="ProtNLM"/>
    </source>
</evidence>
<feature type="non-terminal residue" evidence="2">
    <location>
        <position position="372"/>
    </location>
</feature>
<feature type="transmembrane region" description="Helical" evidence="1">
    <location>
        <begin position="195"/>
        <end position="221"/>
    </location>
</feature>
<protein>
    <recommendedName>
        <fullName evidence="3">Transmembrane protein</fullName>
    </recommendedName>
</protein>
<organism evidence="2">
    <name type="scientific">Trepomonas sp. PC1</name>
    <dbReference type="NCBI Taxonomy" id="1076344"/>
    <lineage>
        <taxon>Eukaryota</taxon>
        <taxon>Metamonada</taxon>
        <taxon>Diplomonadida</taxon>
        <taxon>Hexamitidae</taxon>
        <taxon>Hexamitinae</taxon>
        <taxon>Trepomonas</taxon>
    </lineage>
</organism>
<keyword evidence="1" id="KW-1133">Transmembrane helix</keyword>
<feature type="non-terminal residue" evidence="2">
    <location>
        <position position="1"/>
    </location>
</feature>
<proteinExistence type="predicted"/>
<sequence>LMLPVALSFMLNNYGNHAIITTDLQKFNIKSPNSPIYMLLQSVEDSVSISQSYKVLFYIIMITPNILYLFNKIKQTKIITLQYFLLLLDPLVHVGLILHHQYESISGSFVLTFLQILYFEESSIVALFVIICLALCDPLVAVVLFFCFAHRFKLLQQTVFVALTIFYQFFFQGVLKIELNQFIVQNYIQNKLDHFFLYNLIPLNPLSNVLQIFLLIVLVACNLPTVQKSYKKSYFFFLKALILLQLVTQIYVSPTVIQIALIFGLELSVDNLIFVVYSSFIHLCFYLSKAKQLAEFLIGGFLLYCGLIGVMIQYLAIKVFRLKMLHFYILVLVPIAVLVFSALSQYKVLIILQESFTCFYMMVLAIYVEYQF</sequence>
<accession>A0A146K0N5</accession>
<feature type="transmembrane region" description="Helical" evidence="1">
    <location>
        <begin position="350"/>
        <end position="368"/>
    </location>
</feature>
<keyword evidence="1" id="KW-0472">Membrane</keyword>
<evidence type="ECO:0000256" key="1">
    <source>
        <dbReference type="SAM" id="Phobius"/>
    </source>
</evidence>
<feature type="transmembrane region" description="Helical" evidence="1">
    <location>
        <begin position="158"/>
        <end position="175"/>
    </location>
</feature>
<feature type="transmembrane region" description="Helical" evidence="1">
    <location>
        <begin position="233"/>
        <end position="252"/>
    </location>
</feature>
<reference evidence="2" key="1">
    <citation type="submission" date="2015-07" db="EMBL/GenBank/DDBJ databases">
        <title>Adaptation to a free-living lifestyle via gene acquisitions in the diplomonad Trepomonas sp. PC1.</title>
        <authorList>
            <person name="Xu F."/>
            <person name="Jerlstrom-Hultqvist J."/>
            <person name="Kolisko M."/>
            <person name="Simpson A.G.B."/>
            <person name="Roger A.J."/>
            <person name="Svard S.G."/>
            <person name="Andersson J.O."/>
        </authorList>
    </citation>
    <scope>NUCLEOTIDE SEQUENCE</scope>
    <source>
        <strain evidence="2">PC1</strain>
    </source>
</reference>
<feature type="transmembrane region" description="Helical" evidence="1">
    <location>
        <begin position="83"/>
        <end position="102"/>
    </location>
</feature>
<dbReference type="AlphaFoldDB" id="A0A146K0N5"/>
<feature type="transmembrane region" description="Helical" evidence="1">
    <location>
        <begin position="323"/>
        <end position="343"/>
    </location>
</feature>
<feature type="transmembrane region" description="Helical" evidence="1">
    <location>
        <begin position="296"/>
        <end position="317"/>
    </location>
</feature>
<feature type="transmembrane region" description="Helical" evidence="1">
    <location>
        <begin position="122"/>
        <end position="146"/>
    </location>
</feature>
<name>A0A146K0N5_9EUKA</name>
<feature type="transmembrane region" description="Helical" evidence="1">
    <location>
        <begin position="272"/>
        <end position="289"/>
    </location>
</feature>